<protein>
    <submittedName>
        <fullName evidence="2">TIGR03759 family integrating conjugative element protein</fullName>
    </submittedName>
</protein>
<proteinExistence type="predicted"/>
<name>A0ABW8ZKT7_9BURK</name>
<keyword evidence="1" id="KW-0732">Signal</keyword>
<feature type="signal peptide" evidence="1">
    <location>
        <begin position="1"/>
        <end position="26"/>
    </location>
</feature>
<sequence length="245" mass="27334">MNRFPFRWSLMVAAWLAASIITSANAQQANASSMAPARIETTAIASHDETLAQAWGLHGDEWSRYEQLMRGPLGIASPNLDPLTALGIEARSDAERRRYAELQVRFEAQRVQKELTYQLAYDAAWKRLYPTMQPVHLQDTSISPAVASTDAPGRLAVFVRDQCPACDAKVQTLQTQGQSFDIYVVGSRGDDRAIRTWAKRVGIDPAKVRARTITLNHDAGRWLSVGDQSDLPAVLREDRGQWSRQ</sequence>
<dbReference type="RefSeq" id="WP_408326251.1">
    <property type="nucleotide sequence ID" value="NZ_JAQQFH010000002.1"/>
</dbReference>
<dbReference type="NCBIfam" id="TIGR03759">
    <property type="entry name" value="conj_TIGR03759"/>
    <property type="match status" value="1"/>
</dbReference>
<organism evidence="2 3">
    <name type="scientific">Paraburkholderia agricolaris</name>
    <dbReference type="NCBI Taxonomy" id="2152888"/>
    <lineage>
        <taxon>Bacteria</taxon>
        <taxon>Pseudomonadati</taxon>
        <taxon>Pseudomonadota</taxon>
        <taxon>Betaproteobacteria</taxon>
        <taxon>Burkholderiales</taxon>
        <taxon>Burkholderiaceae</taxon>
        <taxon>Paraburkholderia</taxon>
    </lineage>
</organism>
<gene>
    <name evidence="2" type="ORF">PQR66_09275</name>
</gene>
<evidence type="ECO:0000256" key="1">
    <source>
        <dbReference type="SAM" id="SignalP"/>
    </source>
</evidence>
<keyword evidence="3" id="KW-1185">Reference proteome</keyword>
<dbReference type="InterPro" id="IPR022293">
    <property type="entry name" value="Integrating-conj_element"/>
</dbReference>
<dbReference type="Proteomes" id="UP001629249">
    <property type="component" value="Unassembled WGS sequence"/>
</dbReference>
<dbReference type="EMBL" id="JAQQFN010000005">
    <property type="protein sequence ID" value="MFL9883215.1"/>
    <property type="molecule type" value="Genomic_DNA"/>
</dbReference>
<comment type="caution">
    <text evidence="2">The sequence shown here is derived from an EMBL/GenBank/DDBJ whole genome shotgun (WGS) entry which is preliminary data.</text>
</comment>
<evidence type="ECO:0000313" key="3">
    <source>
        <dbReference type="Proteomes" id="UP001629249"/>
    </source>
</evidence>
<accession>A0ABW8ZKT7</accession>
<evidence type="ECO:0000313" key="2">
    <source>
        <dbReference type="EMBL" id="MFL9883215.1"/>
    </source>
</evidence>
<reference evidence="2 3" key="1">
    <citation type="journal article" date="2024" name="Chem. Sci.">
        <title>Discovery of megapolipeptins by genome mining of a Burkholderiales bacteria collection.</title>
        <authorList>
            <person name="Paulo B.S."/>
            <person name="Recchia M.J.J."/>
            <person name="Lee S."/>
            <person name="Fergusson C.H."/>
            <person name="Romanowski S.B."/>
            <person name="Hernandez A."/>
            <person name="Krull N."/>
            <person name="Liu D.Y."/>
            <person name="Cavanagh H."/>
            <person name="Bos A."/>
            <person name="Gray C.A."/>
            <person name="Murphy B.T."/>
            <person name="Linington R.G."/>
            <person name="Eustaquio A.S."/>
        </authorList>
    </citation>
    <scope>NUCLEOTIDE SEQUENCE [LARGE SCALE GENOMIC DNA]</scope>
    <source>
        <strain evidence="2 3">RL16-012-BIC-B</strain>
    </source>
</reference>
<feature type="chain" id="PRO_5047424927" evidence="1">
    <location>
        <begin position="27"/>
        <end position="245"/>
    </location>
</feature>